<evidence type="ECO:0000256" key="2">
    <source>
        <dbReference type="ARBA" id="ARBA00022737"/>
    </source>
</evidence>
<proteinExistence type="predicted"/>
<evidence type="ECO:0000256" key="5">
    <source>
        <dbReference type="ARBA" id="ARBA00022840"/>
    </source>
</evidence>
<dbReference type="InterPro" id="IPR036388">
    <property type="entry name" value="WH-like_DNA-bd_sf"/>
</dbReference>
<evidence type="ECO:0000259" key="6">
    <source>
        <dbReference type="Pfam" id="PF00931"/>
    </source>
</evidence>
<evidence type="ECO:0000256" key="1">
    <source>
        <dbReference type="ARBA" id="ARBA00022614"/>
    </source>
</evidence>
<gene>
    <name evidence="10" type="ORF">BT93_L0794</name>
</gene>
<dbReference type="EMBL" id="MU089780">
    <property type="protein sequence ID" value="KAF7849437.1"/>
    <property type="molecule type" value="Genomic_DNA"/>
</dbReference>
<dbReference type="InterPro" id="IPR058922">
    <property type="entry name" value="WHD_DRP"/>
</dbReference>
<dbReference type="Pfam" id="PF23559">
    <property type="entry name" value="WHD_DRP"/>
    <property type="match status" value="1"/>
</dbReference>
<dbReference type="Gene3D" id="1.10.10.10">
    <property type="entry name" value="Winged helix-like DNA-binding domain superfamily/Winged helix DNA-binding domain"/>
    <property type="match status" value="1"/>
</dbReference>
<evidence type="ECO:0000313" key="10">
    <source>
        <dbReference type="EMBL" id="KAF7849437.1"/>
    </source>
</evidence>
<keyword evidence="3" id="KW-0547">Nucleotide-binding</keyword>
<dbReference type="InterPro" id="IPR002182">
    <property type="entry name" value="NB-ARC"/>
</dbReference>
<feature type="domain" description="Disease resistance N-terminal" evidence="7">
    <location>
        <begin position="35"/>
        <end position="124"/>
    </location>
</feature>
<evidence type="ECO:0000259" key="7">
    <source>
        <dbReference type="Pfam" id="PF18052"/>
    </source>
</evidence>
<dbReference type="FunFam" id="1.10.10.10:FF:000322">
    <property type="entry name" value="Probable disease resistance protein At1g63360"/>
    <property type="match status" value="1"/>
</dbReference>
<dbReference type="OrthoDB" id="25838at2759"/>
<dbReference type="InterPro" id="IPR041118">
    <property type="entry name" value="Rx_N"/>
</dbReference>
<dbReference type="InterPro" id="IPR056789">
    <property type="entry name" value="LRR_R13L1-DRL21"/>
</dbReference>
<dbReference type="SUPFAM" id="SSF52540">
    <property type="entry name" value="P-loop containing nucleoside triphosphate hydrolases"/>
    <property type="match status" value="1"/>
</dbReference>
<evidence type="ECO:0000313" key="11">
    <source>
        <dbReference type="Proteomes" id="UP000806378"/>
    </source>
</evidence>
<dbReference type="InterPro" id="IPR042197">
    <property type="entry name" value="Apaf_helical"/>
</dbReference>
<dbReference type="InterPro" id="IPR027417">
    <property type="entry name" value="P-loop_NTPase"/>
</dbReference>
<feature type="domain" description="NB-ARC" evidence="6">
    <location>
        <begin position="211"/>
        <end position="362"/>
    </location>
</feature>
<dbReference type="SUPFAM" id="SSF52058">
    <property type="entry name" value="L domain-like"/>
    <property type="match status" value="2"/>
</dbReference>
<feature type="domain" description="Disease resistance protein winged helix" evidence="8">
    <location>
        <begin position="453"/>
        <end position="521"/>
    </location>
</feature>
<organism evidence="10 11">
    <name type="scientific">Corymbia citriodora subsp. variegata</name>
    <dbReference type="NCBI Taxonomy" id="360336"/>
    <lineage>
        <taxon>Eukaryota</taxon>
        <taxon>Viridiplantae</taxon>
        <taxon>Streptophyta</taxon>
        <taxon>Embryophyta</taxon>
        <taxon>Tracheophyta</taxon>
        <taxon>Spermatophyta</taxon>
        <taxon>Magnoliopsida</taxon>
        <taxon>eudicotyledons</taxon>
        <taxon>Gunneridae</taxon>
        <taxon>Pentapetalae</taxon>
        <taxon>rosids</taxon>
        <taxon>malvids</taxon>
        <taxon>Myrtales</taxon>
        <taxon>Myrtaceae</taxon>
        <taxon>Myrtoideae</taxon>
        <taxon>Eucalypteae</taxon>
        <taxon>Corymbia</taxon>
    </lineage>
</organism>
<evidence type="ECO:0000256" key="3">
    <source>
        <dbReference type="ARBA" id="ARBA00022741"/>
    </source>
</evidence>
<dbReference type="GO" id="GO:0005524">
    <property type="term" value="F:ATP binding"/>
    <property type="evidence" value="ECO:0007669"/>
    <property type="project" value="UniProtKB-KW"/>
</dbReference>
<dbReference type="GO" id="GO:0043531">
    <property type="term" value="F:ADP binding"/>
    <property type="evidence" value="ECO:0007669"/>
    <property type="project" value="InterPro"/>
</dbReference>
<keyword evidence="11" id="KW-1185">Reference proteome</keyword>
<accession>A0A8T0CP71</accession>
<dbReference type="Gene3D" id="3.40.50.300">
    <property type="entry name" value="P-loop containing nucleotide triphosphate hydrolases"/>
    <property type="match status" value="1"/>
</dbReference>
<keyword evidence="2" id="KW-0677">Repeat</keyword>
<dbReference type="Gene3D" id="1.10.8.430">
    <property type="entry name" value="Helical domain of apoptotic protease-activating factors"/>
    <property type="match status" value="1"/>
</dbReference>
<evidence type="ECO:0000259" key="8">
    <source>
        <dbReference type="Pfam" id="PF23559"/>
    </source>
</evidence>
<dbReference type="Proteomes" id="UP000806378">
    <property type="component" value="Unassembled WGS sequence"/>
</dbReference>
<evidence type="ECO:0000256" key="4">
    <source>
        <dbReference type="ARBA" id="ARBA00022821"/>
    </source>
</evidence>
<comment type="caution">
    <text evidence="10">The sequence shown here is derived from an EMBL/GenBank/DDBJ whole genome shotgun (WGS) entry which is preliminary data.</text>
</comment>
<dbReference type="GO" id="GO:0051707">
    <property type="term" value="P:response to other organism"/>
    <property type="evidence" value="ECO:0007669"/>
    <property type="project" value="UniProtKB-ARBA"/>
</dbReference>
<evidence type="ECO:0000259" key="9">
    <source>
        <dbReference type="Pfam" id="PF25019"/>
    </source>
</evidence>
<dbReference type="Gene3D" id="3.80.10.10">
    <property type="entry name" value="Ribonuclease Inhibitor"/>
    <property type="match status" value="3"/>
</dbReference>
<dbReference type="PANTHER" id="PTHR36766:SF51">
    <property type="entry name" value="DISEASE RESISTANCE RPP13-LIKE PROTEIN 1"/>
    <property type="match status" value="1"/>
</dbReference>
<dbReference type="Pfam" id="PF18052">
    <property type="entry name" value="Rx_N"/>
    <property type="match status" value="1"/>
</dbReference>
<dbReference type="GO" id="GO:0006952">
    <property type="term" value="P:defense response"/>
    <property type="evidence" value="ECO:0007669"/>
    <property type="project" value="UniProtKB-KW"/>
</dbReference>
<sequence length="1380" mass="157000">MPCSHHFPSPSSLLFSMVINSPMDVGEILLGSFFQVLFDKLTSLGLDYAQREGISTSLLNKWKGMLEIINVVLDDAEDKQLSGNHLVKLWLDDVRDLAYDVEDLLDEFEIKVAQAKLEAESSTSKSWLKRKFSFFCRPCSLMSENKLREINGRFEEIVTKKALLSLRENVEDRSHYTNKRLPTTSLPELRFLGREEEEAQVLKLLINDDHNSNASLSIVPIIGTGGVGKTALAQRVYNDVRVSSYFERRAWVCVSDIFDVFNITKTILRSVTGLPYEDKDLNELQVKLKDNLSGKKFLVVLDDVWNEKYEEWTFLLKPFEVGAKGSKIIITTRNLPVVSITGASPYPLKELSIDNCTSLLAYHALGARNFEKHPNLETIGKKIAEKCRGLPLVAKILGGLLRNKENPQQWEAILNNKIWDAMMGKNDEVLPALKLSYVHLPSYLKRCFVYCAVFPKDYEIERDELAILWIAEGFLDGWKAKENVLRLARNYFDELVSRSFFQQSKVHTSKFLMHDLLNDLAKSIAGATCFPSRESQEVDDENDASFEEKARYASFMSSRYVTSRCLKAYHGMKVLRSLIILRVSGGLRQFSISNKVLHDLLTKLKYLRVFSLCHCSIVEVPKCVGDLKHLRYLNFSYTHIEKLPESIGALCKLQALILRGCQKLSLLPPGITKLVSLQFLDIRDTKSLKEMPLNICILKSLTILSKFVVGLEKSSQLKELKNLPHLQGELFISELQKVEKVRDAVDANLLGKQGLSNLFLCWNENFGKLRNDEHEAWVLHSLQPHTNIENLTISYYGGGIFPSWLGNPSYSKIVSLCLQGCPNVTSLPSLGQLPLLRELSLQGLHAISMISFEFCQTERPFPSLTTLKFEEMLAWKDWSHYAKGPKKEGPFACLQHLVVRSCPLLVGTLPCQLNHLIKLEIHSCPHLNNSCSVVCLPSLNELYLEDCNKEILKALVNLTSLTILKIGNLTELVCFDDGFMSCLVKLKELHLRQCDKLTYLWQDGKETQNLTCLQRVVIESCSCFTSFVAGDRETELPCNLERMELRNCPRLEKFPSKMHTLRYLGIDNCPKIMGQTVPRGDLNNNNSISQLEYLGISHCYSLTFFPFTKGRHIVLKMLHIDGCKRVESLEEITIKSLESLSIGSCENLGSLPQCIQTLSNLTHLKIWNCPTLEIEDFPPLPITLSWLTLWNCPKIKSLPNQWHHLKSLQTLRIGGCHNIKCFPEGSLPPNLLWLIIGECKNLEQPMREWGLNLLTSLEELSIDGRSMGGEGEKMWFPSEDEDAWSLLFPPSLTDLQIFHMRNVKRLSRGLRNHLSSLHYLWMGDCPKLRDLLEDGLPPSLQELHIVGCDILKDRCSKLTGYYWPLIQEIPSINIDSVQIK</sequence>
<dbReference type="Pfam" id="PF00931">
    <property type="entry name" value="NB-ARC"/>
    <property type="match status" value="1"/>
</dbReference>
<dbReference type="PRINTS" id="PR00364">
    <property type="entry name" value="DISEASERSIST"/>
</dbReference>
<reference evidence="10" key="1">
    <citation type="submission" date="2020-05" db="EMBL/GenBank/DDBJ databases">
        <title>WGS assembly of Corymbia citriodora subspecies variegata.</title>
        <authorList>
            <person name="Barry K."/>
            <person name="Hundley H."/>
            <person name="Shu S."/>
            <person name="Jenkins J."/>
            <person name="Grimwood J."/>
            <person name="Baten A."/>
        </authorList>
    </citation>
    <scope>NUCLEOTIDE SEQUENCE</scope>
    <source>
        <strain evidence="10">CV2-018</strain>
    </source>
</reference>
<evidence type="ECO:0008006" key="12">
    <source>
        <dbReference type="Google" id="ProtNLM"/>
    </source>
</evidence>
<keyword evidence="5" id="KW-0067">ATP-binding</keyword>
<dbReference type="Pfam" id="PF25019">
    <property type="entry name" value="LRR_R13L1-DRL21"/>
    <property type="match status" value="1"/>
</dbReference>
<dbReference type="PANTHER" id="PTHR36766">
    <property type="entry name" value="PLANT BROAD-SPECTRUM MILDEW RESISTANCE PROTEIN RPW8"/>
    <property type="match status" value="1"/>
</dbReference>
<protein>
    <recommendedName>
        <fullName evidence="12">Disease resistance RPP13-like protein 1</fullName>
    </recommendedName>
</protein>
<keyword evidence="4" id="KW-0611">Plant defense</keyword>
<name>A0A8T0CP71_CORYI</name>
<dbReference type="Gene3D" id="1.20.5.4130">
    <property type="match status" value="1"/>
</dbReference>
<feature type="domain" description="R13L1/DRL21-like LRR repeat region" evidence="9">
    <location>
        <begin position="717"/>
        <end position="843"/>
    </location>
</feature>
<dbReference type="Gramene" id="rna-gnl|WGS:JABURB|Cocit.L0794.1">
    <property type="protein sequence ID" value="cds-KAF7849437.1"/>
    <property type="gene ID" value="gene-BT93_L0794"/>
</dbReference>
<keyword evidence="1" id="KW-0433">Leucine-rich repeat</keyword>
<dbReference type="InterPro" id="IPR032675">
    <property type="entry name" value="LRR_dom_sf"/>
</dbReference>